<proteinExistence type="predicted"/>
<evidence type="ECO:0000259" key="1">
    <source>
        <dbReference type="Pfam" id="PF07714"/>
    </source>
</evidence>
<dbReference type="InterPro" id="IPR011009">
    <property type="entry name" value="Kinase-like_dom_sf"/>
</dbReference>
<dbReference type="Pfam" id="PF07714">
    <property type="entry name" value="PK_Tyr_Ser-Thr"/>
    <property type="match status" value="1"/>
</dbReference>
<dbReference type="InterPro" id="IPR001245">
    <property type="entry name" value="Ser-Thr/Tyr_kinase_cat_dom"/>
</dbReference>
<dbReference type="SUPFAM" id="SSF56112">
    <property type="entry name" value="Protein kinase-like (PK-like)"/>
    <property type="match status" value="1"/>
</dbReference>
<keyword evidence="3" id="KW-1185">Reference proteome</keyword>
<evidence type="ECO:0000313" key="2">
    <source>
        <dbReference type="EMBL" id="CAK0882578.1"/>
    </source>
</evidence>
<feature type="domain" description="Serine-threonine/tyrosine-protein kinase catalytic" evidence="1">
    <location>
        <begin position="237"/>
        <end position="329"/>
    </location>
</feature>
<name>A0ABN9W8S0_9DINO</name>
<dbReference type="Gene3D" id="3.30.200.20">
    <property type="entry name" value="Phosphorylase Kinase, domain 1"/>
    <property type="match status" value="1"/>
</dbReference>
<comment type="caution">
    <text evidence="2">The sequence shown here is derived from an EMBL/GenBank/DDBJ whole genome shotgun (WGS) entry which is preliminary data.</text>
</comment>
<protein>
    <recommendedName>
        <fullName evidence="1">Serine-threonine/tyrosine-protein kinase catalytic domain-containing protein</fullName>
    </recommendedName>
</protein>
<evidence type="ECO:0000313" key="3">
    <source>
        <dbReference type="Proteomes" id="UP001189429"/>
    </source>
</evidence>
<gene>
    <name evidence="2" type="ORF">PCOR1329_LOCUS65046</name>
</gene>
<dbReference type="EMBL" id="CAUYUJ010018309">
    <property type="protein sequence ID" value="CAK0882578.1"/>
    <property type="molecule type" value="Genomic_DNA"/>
</dbReference>
<sequence length="339" mass="38017">MERGLSSIQAVVEDYVSSVAPSSSAFGFLTLVPWSSQDQPANVLAPEAGKREISQGNITQMVEQHEAVVIPSVYKTNKEKMGLTRLLDYLTAAHPDAYVVLVQLPDRLGAELTRGYLRTLMARQDLLHSFGASGVLMELVGDPEGLQQKVRLELTENTAIQLRVQCYESTVTAGVFSFTELQTIEDEHDRLLWDTISKSLMPGFPAPDKRLLEFGDRVGEFRLVQQYANHEHVFLAVNGQHENVVIKTRNKRSVTAAEEVESVYQEFNLLTHTLDHPHIIRCVSMLHSQSHVHMVLQYGGDFCMEQVLSIQPGRQLSRDDAVDCTIQITPMMLLTGRCR</sequence>
<reference evidence="2" key="1">
    <citation type="submission" date="2023-10" db="EMBL/GenBank/DDBJ databases">
        <authorList>
            <person name="Chen Y."/>
            <person name="Shah S."/>
            <person name="Dougan E. K."/>
            <person name="Thang M."/>
            <person name="Chan C."/>
        </authorList>
    </citation>
    <scope>NUCLEOTIDE SEQUENCE [LARGE SCALE GENOMIC DNA]</scope>
</reference>
<accession>A0ABN9W8S0</accession>
<dbReference type="Proteomes" id="UP001189429">
    <property type="component" value="Unassembled WGS sequence"/>
</dbReference>
<organism evidence="2 3">
    <name type="scientific">Prorocentrum cordatum</name>
    <dbReference type="NCBI Taxonomy" id="2364126"/>
    <lineage>
        <taxon>Eukaryota</taxon>
        <taxon>Sar</taxon>
        <taxon>Alveolata</taxon>
        <taxon>Dinophyceae</taxon>
        <taxon>Prorocentrales</taxon>
        <taxon>Prorocentraceae</taxon>
        <taxon>Prorocentrum</taxon>
    </lineage>
</organism>